<keyword evidence="2" id="KW-0106">Calcium</keyword>
<keyword evidence="1" id="KW-0677">Repeat</keyword>
<name>A0A7L3BGC5_9AVES</name>
<keyword evidence="5" id="KW-1185">Reference proteome</keyword>
<evidence type="ECO:0000256" key="3">
    <source>
        <dbReference type="SAM" id="MobiDB-lite"/>
    </source>
</evidence>
<evidence type="ECO:0000313" key="4">
    <source>
        <dbReference type="EMBL" id="NXT30023.1"/>
    </source>
</evidence>
<proteinExistence type="predicted"/>
<evidence type="ECO:0000256" key="2">
    <source>
        <dbReference type="ARBA" id="ARBA00022837"/>
    </source>
</evidence>
<reference evidence="4 5" key="1">
    <citation type="submission" date="2019-09" db="EMBL/GenBank/DDBJ databases">
        <title>Bird 10,000 Genomes (B10K) Project - Family phase.</title>
        <authorList>
            <person name="Zhang G."/>
        </authorList>
    </citation>
    <scope>NUCLEOTIDE SEQUENCE [LARGE SCALE GENOMIC DNA]</scope>
    <source>
        <strain evidence="4">B10K-DU-003-42</strain>
        <tissue evidence="4">Mixed tissue sample</tissue>
    </source>
</reference>
<sequence>PVLSLPAAFSDIFNLLSQDAGSNVNLHSLEETAERPGVSSTGQKAYNELACAEADGDRMLDFLNFLDIITDQKHFAQTTSPGKNDSDSFDSVDDKGILLFKVFSKLVELAALPRRTLFQIISYYKKQLRDCTGQQAWMDGDLSLKCRRKKPHRIQKEPAYPTPSSVTSARVADTDSSKAAAHTEGLKFSDSGSRFPLPRSGSPYTQVPIFPRISKQDPRVVKSKKGLQEAARQRNEPSASFESYLFCERSLVQEAAGLKPPAHCRQPRHSPDVHTKRLNTRHLTGDGPGKTRAQKAQAEQQPRNSLALRQRRSLLKLWWKIRRAQLGRQKGSNYFHHTFCIYSWSWSACRELVTMDDLQRLDRQLRRRQRLLRQ</sequence>
<dbReference type="EMBL" id="VZTO01027632">
    <property type="protein sequence ID" value="NXT30023.1"/>
    <property type="molecule type" value="Genomic_DNA"/>
</dbReference>
<feature type="non-terminal residue" evidence="4">
    <location>
        <position position="374"/>
    </location>
</feature>
<gene>
    <name evidence="4" type="primary">Efcab3</name>
    <name evidence="4" type="ORF">SYRPAR_R12398</name>
</gene>
<comment type="caution">
    <text evidence="4">The sequence shown here is derived from an EMBL/GenBank/DDBJ whole genome shotgun (WGS) entry which is preliminary data.</text>
</comment>
<protein>
    <submittedName>
        <fullName evidence="4">EFCB3 protein</fullName>
    </submittedName>
</protein>
<dbReference type="Proteomes" id="UP000536260">
    <property type="component" value="Unassembled WGS sequence"/>
</dbReference>
<evidence type="ECO:0000313" key="5">
    <source>
        <dbReference type="Proteomes" id="UP000536260"/>
    </source>
</evidence>
<feature type="region of interest" description="Disordered" evidence="3">
    <location>
        <begin position="179"/>
        <end position="201"/>
    </location>
</feature>
<feature type="region of interest" description="Disordered" evidence="3">
    <location>
        <begin position="259"/>
        <end position="305"/>
    </location>
</feature>
<evidence type="ECO:0000256" key="1">
    <source>
        <dbReference type="ARBA" id="ARBA00022737"/>
    </source>
</evidence>
<accession>A0A7L3BGC5</accession>
<organism evidence="4 5">
    <name type="scientific">Syrrhaptes paradoxus</name>
    <name type="common">Pallas's sandgrouse</name>
    <dbReference type="NCBI Taxonomy" id="302527"/>
    <lineage>
        <taxon>Eukaryota</taxon>
        <taxon>Metazoa</taxon>
        <taxon>Chordata</taxon>
        <taxon>Craniata</taxon>
        <taxon>Vertebrata</taxon>
        <taxon>Euteleostomi</taxon>
        <taxon>Archelosauria</taxon>
        <taxon>Archosauria</taxon>
        <taxon>Dinosauria</taxon>
        <taxon>Saurischia</taxon>
        <taxon>Theropoda</taxon>
        <taxon>Coelurosauria</taxon>
        <taxon>Aves</taxon>
        <taxon>Neognathae</taxon>
        <taxon>Neoaves</taxon>
        <taxon>Columbimorphae</taxon>
        <taxon>Pterocliformes</taxon>
        <taxon>Pteroclidae</taxon>
        <taxon>Syrrhaptes</taxon>
    </lineage>
</organism>
<dbReference type="AlphaFoldDB" id="A0A7L3BGC5"/>
<feature type="non-terminal residue" evidence="4">
    <location>
        <position position="1"/>
    </location>
</feature>
<dbReference type="PANTHER" id="PTHR22656">
    <property type="entry name" value="EF-HAND CALCIUM-BINDING DOMAIN-CONTAINING PROTEIN 13"/>
    <property type="match status" value="1"/>
</dbReference>
<dbReference type="PANTHER" id="PTHR22656:SF1">
    <property type="entry name" value="EF-HAND CALCIUM-BINDING DOMAIN-CONTAINING PROTEIN 13"/>
    <property type="match status" value="1"/>
</dbReference>